<sequence>MGFRALLVCFFGLVPAVFATYRYYTNTNAFGSGDTILSAYHGHGGTRSPNRKWNIECMDGEAMVGIHDWIDDFEKLQTIWCKFMFPYKPPSQGVYPYYPTCHYRDFGILVNQMFCFDAKNASLTINTFITALWDDEFQFWVYRPGSGPIVGDDRQPFKCCKTPNGYYIDYVSCYYMPTHDVNWEYYDNPSHVIVACTTGFLMTGISKRLNPWTAELHIEWIQCCRLGYGPAVYQPSPVIDSSATANYQGRTAYYAAATPRAAPMVIPEGYLAQYRTLAPKKSLPQNRTKRSVDDDEPVRDCDENYSLRYAGKGIPGAFRRGTGQVSRSHLSAGVSA</sequence>
<name>A0A9X6NF84_HYPEX</name>
<feature type="signal peptide" evidence="2">
    <location>
        <begin position="1"/>
        <end position="19"/>
    </location>
</feature>
<evidence type="ECO:0000313" key="4">
    <source>
        <dbReference type="Proteomes" id="UP000192578"/>
    </source>
</evidence>
<feature type="chain" id="PRO_5040765112" evidence="2">
    <location>
        <begin position="20"/>
        <end position="336"/>
    </location>
</feature>
<reference evidence="4" key="1">
    <citation type="submission" date="2017-01" db="EMBL/GenBank/DDBJ databases">
        <title>Comparative genomics of anhydrobiosis in the tardigrade Hypsibius dujardini.</title>
        <authorList>
            <person name="Yoshida Y."/>
            <person name="Koutsovoulos G."/>
            <person name="Laetsch D."/>
            <person name="Stevens L."/>
            <person name="Kumar S."/>
            <person name="Horikawa D."/>
            <person name="Ishino K."/>
            <person name="Komine S."/>
            <person name="Tomita M."/>
            <person name="Blaxter M."/>
            <person name="Arakawa K."/>
        </authorList>
    </citation>
    <scope>NUCLEOTIDE SEQUENCE [LARGE SCALE GENOMIC DNA]</scope>
    <source>
        <strain evidence="4">Z151</strain>
    </source>
</reference>
<dbReference type="EMBL" id="MTYJ01000234">
    <property type="protein sequence ID" value="OWA51638.1"/>
    <property type="molecule type" value="Genomic_DNA"/>
</dbReference>
<keyword evidence="4" id="KW-1185">Reference proteome</keyword>
<evidence type="ECO:0000256" key="1">
    <source>
        <dbReference type="SAM" id="MobiDB-lite"/>
    </source>
</evidence>
<keyword evidence="2" id="KW-0732">Signal</keyword>
<gene>
    <name evidence="3" type="ORF">BV898_16114</name>
</gene>
<evidence type="ECO:0000313" key="3">
    <source>
        <dbReference type="EMBL" id="OWA51638.1"/>
    </source>
</evidence>
<dbReference type="Proteomes" id="UP000192578">
    <property type="component" value="Unassembled WGS sequence"/>
</dbReference>
<dbReference type="AlphaFoldDB" id="A0A9X6NF84"/>
<comment type="caution">
    <text evidence="3">The sequence shown here is derived from an EMBL/GenBank/DDBJ whole genome shotgun (WGS) entry which is preliminary data.</text>
</comment>
<dbReference type="OrthoDB" id="10128926at2759"/>
<protein>
    <submittedName>
        <fullName evidence="3">Uncharacterized protein</fullName>
    </submittedName>
</protein>
<feature type="region of interest" description="Disordered" evidence="1">
    <location>
        <begin position="316"/>
        <end position="336"/>
    </location>
</feature>
<organism evidence="3 4">
    <name type="scientific">Hypsibius exemplaris</name>
    <name type="common">Freshwater tardigrade</name>
    <dbReference type="NCBI Taxonomy" id="2072580"/>
    <lineage>
        <taxon>Eukaryota</taxon>
        <taxon>Metazoa</taxon>
        <taxon>Ecdysozoa</taxon>
        <taxon>Tardigrada</taxon>
        <taxon>Eutardigrada</taxon>
        <taxon>Parachela</taxon>
        <taxon>Hypsibioidea</taxon>
        <taxon>Hypsibiidae</taxon>
        <taxon>Hypsibius</taxon>
    </lineage>
</organism>
<evidence type="ECO:0000256" key="2">
    <source>
        <dbReference type="SAM" id="SignalP"/>
    </source>
</evidence>
<accession>A0A9X6NF84</accession>
<proteinExistence type="predicted"/>